<comment type="caution">
    <text evidence="8">The sequence shown here is derived from an EMBL/GenBank/DDBJ whole genome shotgun (WGS) entry which is preliminary data.</text>
</comment>
<comment type="similarity">
    <text evidence="2">Belongs to the mitochondrion-specific ribosomal protein mL41 family.</text>
</comment>
<dbReference type="Proteomes" id="UP001458880">
    <property type="component" value="Unassembled WGS sequence"/>
</dbReference>
<dbReference type="GO" id="GO:0005762">
    <property type="term" value="C:mitochondrial large ribosomal subunit"/>
    <property type="evidence" value="ECO:0007669"/>
    <property type="project" value="InterPro"/>
</dbReference>
<dbReference type="PANTHER" id="PTHR21338">
    <property type="entry name" value="MITOCHONDRIAL RIBOSOMAL PROTEIN L41"/>
    <property type="match status" value="1"/>
</dbReference>
<organism evidence="8 9">
    <name type="scientific">Popillia japonica</name>
    <name type="common">Japanese beetle</name>
    <dbReference type="NCBI Taxonomy" id="7064"/>
    <lineage>
        <taxon>Eukaryota</taxon>
        <taxon>Metazoa</taxon>
        <taxon>Ecdysozoa</taxon>
        <taxon>Arthropoda</taxon>
        <taxon>Hexapoda</taxon>
        <taxon>Insecta</taxon>
        <taxon>Pterygota</taxon>
        <taxon>Neoptera</taxon>
        <taxon>Endopterygota</taxon>
        <taxon>Coleoptera</taxon>
        <taxon>Polyphaga</taxon>
        <taxon>Scarabaeiformia</taxon>
        <taxon>Scarabaeidae</taxon>
        <taxon>Rutelinae</taxon>
        <taxon>Popillia</taxon>
    </lineage>
</organism>
<evidence type="ECO:0000313" key="8">
    <source>
        <dbReference type="EMBL" id="KAK9717615.1"/>
    </source>
</evidence>
<evidence type="ECO:0000256" key="2">
    <source>
        <dbReference type="ARBA" id="ARBA00010152"/>
    </source>
</evidence>
<evidence type="ECO:0000313" key="9">
    <source>
        <dbReference type="Proteomes" id="UP001458880"/>
    </source>
</evidence>
<dbReference type="Pfam" id="PF09809">
    <property type="entry name" value="MRP-L27"/>
    <property type="match status" value="1"/>
</dbReference>
<dbReference type="InterPro" id="IPR019189">
    <property type="entry name" value="Ribosomal_mL41"/>
</dbReference>
<keyword evidence="4 8" id="KW-0689">Ribosomal protein</keyword>
<dbReference type="GO" id="GO:0006412">
    <property type="term" value="P:translation"/>
    <property type="evidence" value="ECO:0007669"/>
    <property type="project" value="TreeGrafter"/>
</dbReference>
<sequence length="161" mass="18350">MSLPNLNLIIKRGISTSAVREGKRNFKKFLLYNKRGSRIFKEQQRQNPDPDIPIDTRGIREVGYKDGDKFVTVPEMIPQLIVPDLKDCKLKPYVSYRTPDVVQSEFTAEDLFHIVYAPKIALEFSEGSLNEDGSSKDPSPEERMTKEEALLKAKQTGSDIF</sequence>
<evidence type="ECO:0000256" key="3">
    <source>
        <dbReference type="ARBA" id="ARBA00022946"/>
    </source>
</evidence>
<gene>
    <name evidence="8" type="ORF">QE152_g23669</name>
</gene>
<evidence type="ECO:0000256" key="7">
    <source>
        <dbReference type="SAM" id="MobiDB-lite"/>
    </source>
</evidence>
<evidence type="ECO:0000256" key="1">
    <source>
        <dbReference type="ARBA" id="ARBA00004173"/>
    </source>
</evidence>
<evidence type="ECO:0000256" key="5">
    <source>
        <dbReference type="ARBA" id="ARBA00023128"/>
    </source>
</evidence>
<reference evidence="8 9" key="1">
    <citation type="journal article" date="2024" name="BMC Genomics">
        <title>De novo assembly and annotation of Popillia japonica's genome with initial clues to its potential as an invasive pest.</title>
        <authorList>
            <person name="Cucini C."/>
            <person name="Boschi S."/>
            <person name="Funari R."/>
            <person name="Cardaioli E."/>
            <person name="Iannotti N."/>
            <person name="Marturano G."/>
            <person name="Paoli F."/>
            <person name="Bruttini M."/>
            <person name="Carapelli A."/>
            <person name="Frati F."/>
            <person name="Nardi F."/>
        </authorList>
    </citation>
    <scope>NUCLEOTIDE SEQUENCE [LARGE SCALE GENOMIC DNA]</scope>
    <source>
        <strain evidence="8">DMR45628</strain>
    </source>
</reference>
<feature type="region of interest" description="Disordered" evidence="7">
    <location>
        <begin position="127"/>
        <end position="161"/>
    </location>
</feature>
<keyword evidence="3" id="KW-0809">Transit peptide</keyword>
<dbReference type="AlphaFoldDB" id="A0AAW1KG75"/>
<comment type="subcellular location">
    <subcellularLocation>
        <location evidence="1">Mitochondrion</location>
    </subcellularLocation>
</comment>
<keyword evidence="5" id="KW-0496">Mitochondrion</keyword>
<protein>
    <submittedName>
        <fullName evidence="8">Mitochondrial ribosomal protein L27</fullName>
    </submittedName>
</protein>
<feature type="compositionally biased region" description="Basic and acidic residues" evidence="7">
    <location>
        <begin position="133"/>
        <end position="151"/>
    </location>
</feature>
<proteinExistence type="inferred from homology"/>
<keyword evidence="9" id="KW-1185">Reference proteome</keyword>
<evidence type="ECO:0000256" key="6">
    <source>
        <dbReference type="ARBA" id="ARBA00023274"/>
    </source>
</evidence>
<name>A0AAW1KG75_POPJA</name>
<dbReference type="PANTHER" id="PTHR21338:SF0">
    <property type="entry name" value="LARGE RIBOSOMAL SUBUNIT PROTEIN ML41"/>
    <property type="match status" value="1"/>
</dbReference>
<evidence type="ECO:0000256" key="4">
    <source>
        <dbReference type="ARBA" id="ARBA00022980"/>
    </source>
</evidence>
<keyword evidence="6" id="KW-0687">Ribonucleoprotein</keyword>
<dbReference type="GO" id="GO:0003735">
    <property type="term" value="F:structural constituent of ribosome"/>
    <property type="evidence" value="ECO:0007669"/>
    <property type="project" value="InterPro"/>
</dbReference>
<dbReference type="EMBL" id="JASPKY010000238">
    <property type="protein sequence ID" value="KAK9717615.1"/>
    <property type="molecule type" value="Genomic_DNA"/>
</dbReference>
<accession>A0AAW1KG75</accession>